<dbReference type="EMBL" id="FNFH01000003">
    <property type="protein sequence ID" value="SDK28887.1"/>
    <property type="molecule type" value="Genomic_DNA"/>
</dbReference>
<dbReference type="STRING" id="658219.SAMN05216212_2094"/>
<name>A0A1G9ANN9_9GAMM</name>
<keyword evidence="2" id="KW-0812">Transmembrane</keyword>
<gene>
    <name evidence="4" type="ORF">SAMN05216212_2094</name>
</gene>
<dbReference type="RefSeq" id="WP_091513075.1">
    <property type="nucleotide sequence ID" value="NZ_FNFH01000003.1"/>
</dbReference>
<keyword evidence="2" id="KW-0472">Membrane</keyword>
<dbReference type="InterPro" id="IPR003423">
    <property type="entry name" value="OMP_efflux"/>
</dbReference>
<reference evidence="5" key="1">
    <citation type="submission" date="2016-10" db="EMBL/GenBank/DDBJ databases">
        <authorList>
            <person name="Varghese N."/>
            <person name="Submissions S."/>
        </authorList>
    </citation>
    <scope>NUCLEOTIDE SEQUENCE [LARGE SCALE GENOMIC DNA]</scope>
    <source>
        <strain evidence="5">CGMCC 1.10658</strain>
    </source>
</reference>
<keyword evidence="5" id="KW-1185">Reference proteome</keyword>
<keyword evidence="2" id="KW-1134">Transmembrane beta strand</keyword>
<dbReference type="InterPro" id="IPR010131">
    <property type="entry name" value="MdtP/NodT-like"/>
</dbReference>
<evidence type="ECO:0000256" key="1">
    <source>
        <dbReference type="ARBA" id="ARBA00007613"/>
    </source>
</evidence>
<proteinExistence type="inferred from homology"/>
<keyword evidence="3" id="KW-0175">Coiled coil</keyword>
<comment type="subcellular location">
    <subcellularLocation>
        <location evidence="2">Cell outer membrane</location>
        <topology evidence="2">Lipid-anchor</topology>
    </subcellularLocation>
</comment>
<evidence type="ECO:0000313" key="5">
    <source>
        <dbReference type="Proteomes" id="UP000199305"/>
    </source>
</evidence>
<accession>A0A1G9ANN9</accession>
<keyword evidence="2 4" id="KW-0449">Lipoprotein</keyword>
<dbReference type="Pfam" id="PF02321">
    <property type="entry name" value="OEP"/>
    <property type="match status" value="2"/>
</dbReference>
<evidence type="ECO:0000256" key="2">
    <source>
        <dbReference type="RuleBase" id="RU362097"/>
    </source>
</evidence>
<dbReference type="SUPFAM" id="SSF56954">
    <property type="entry name" value="Outer membrane efflux proteins (OEP)"/>
    <property type="match status" value="1"/>
</dbReference>
<evidence type="ECO:0000256" key="3">
    <source>
        <dbReference type="SAM" id="Coils"/>
    </source>
</evidence>
<sequence>MDRYRLESRSLPQAVRRLESPWTLLVLVCCLAGCTLGPDYRPPPVPLEESWSKERSARLDSGQPVDPLWWEHAFSDPVLDQLVAISLDRNLTLRSAALRVMQAQQQLAIAVGNQYPQLQELAGSVSRTKESGLIIEEYDIGFNLTWELDMWGRFRRQVESASADLGASVADYDGVLVSLVAQVAQTYVAIRTTQARLKVARNNIDLQEESLRIARAKFEAGEVSALDAEQAEALLYNTRATVPSLETTLQQLKNTLAVLLGTPPAAATSLAGMPGAIPVVPAQIAIGMPQDLLRQRPDVRAAERRLAAQGPQIGVAEAELYPAFSIGGSIGSRAMEAGRLFEGESEAWNLFGGFQWNLFNYGRLRSNVRLQDARFQQLLEDYRQAVLQAQADVENAIVAYLKSHEQLESYRRAAAASSRSVALSSAQYTNGLVSFNTVINTLTADAQQQDLLAQAQGAVAANLVQVYRSLGGGWEVRENRSVEQLLPVPVRDEMLDRTGKWKKVLR</sequence>
<organism evidence="4 5">
    <name type="scientific">Microbulbifer yueqingensis</name>
    <dbReference type="NCBI Taxonomy" id="658219"/>
    <lineage>
        <taxon>Bacteria</taxon>
        <taxon>Pseudomonadati</taxon>
        <taxon>Pseudomonadota</taxon>
        <taxon>Gammaproteobacteria</taxon>
        <taxon>Cellvibrionales</taxon>
        <taxon>Microbulbiferaceae</taxon>
        <taxon>Microbulbifer</taxon>
    </lineage>
</organism>
<feature type="coiled-coil region" evidence="3">
    <location>
        <begin position="190"/>
        <end position="217"/>
    </location>
</feature>
<dbReference type="GO" id="GO:0009279">
    <property type="term" value="C:cell outer membrane"/>
    <property type="evidence" value="ECO:0007669"/>
    <property type="project" value="UniProtKB-SubCell"/>
</dbReference>
<dbReference type="Gene3D" id="1.20.1600.10">
    <property type="entry name" value="Outer membrane efflux proteins (OEP)"/>
    <property type="match status" value="1"/>
</dbReference>
<dbReference type="OrthoDB" id="9770517at2"/>
<dbReference type="PANTHER" id="PTHR30203">
    <property type="entry name" value="OUTER MEMBRANE CATION EFFLUX PROTEIN"/>
    <property type="match status" value="1"/>
</dbReference>
<protein>
    <submittedName>
        <fullName evidence="4">Efflux transporter, outer membrane factor (OMF) lipoprotein, NodT family</fullName>
    </submittedName>
</protein>
<keyword evidence="2" id="KW-0564">Palmitate</keyword>
<dbReference type="Gene3D" id="2.20.200.10">
    <property type="entry name" value="Outer membrane efflux proteins (OEP)"/>
    <property type="match status" value="1"/>
</dbReference>
<dbReference type="AlphaFoldDB" id="A0A1G9ANN9"/>
<comment type="similarity">
    <text evidence="1 2">Belongs to the outer membrane factor (OMF) (TC 1.B.17) family.</text>
</comment>
<dbReference type="Proteomes" id="UP000199305">
    <property type="component" value="Unassembled WGS sequence"/>
</dbReference>
<evidence type="ECO:0000313" key="4">
    <source>
        <dbReference type="EMBL" id="SDK28887.1"/>
    </source>
</evidence>
<dbReference type="NCBIfam" id="TIGR01845">
    <property type="entry name" value="outer_NodT"/>
    <property type="match status" value="1"/>
</dbReference>
<dbReference type="GO" id="GO:0015562">
    <property type="term" value="F:efflux transmembrane transporter activity"/>
    <property type="evidence" value="ECO:0007669"/>
    <property type="project" value="InterPro"/>
</dbReference>